<dbReference type="EMBL" id="JQ513383">
    <property type="protein sequence ID" value="AFA44767.1"/>
    <property type="molecule type" value="Genomic_DNA"/>
</dbReference>
<dbReference type="Proteomes" id="UP000007524">
    <property type="component" value="Segment"/>
</dbReference>
<organism evidence="1 2">
    <name type="scientific">Klebsiella phage vB_KleM_RaK2</name>
    <dbReference type="NCBI Taxonomy" id="1147094"/>
    <lineage>
        <taxon>Viruses</taxon>
        <taxon>Duplodnaviria</taxon>
        <taxon>Heunggongvirae</taxon>
        <taxon>Uroviricota</taxon>
        <taxon>Caudoviricetes</taxon>
        <taxon>Alcyoneusvirus</taxon>
        <taxon>Alcyoneusvirus RaK2</taxon>
    </lineage>
</organism>
<name>H6X4V1_9CAUD</name>
<dbReference type="KEGG" id="vg:14013082"/>
<reference evidence="1 2" key="1">
    <citation type="journal article" date="2012" name="J. Virol.">
        <title>Genome of Klebsiella sp.-Infecting Bacteriophage vB_KleM_RaK2.</title>
        <authorList>
            <person name="Simoliunas E."/>
            <person name="Kaliniene L."/>
            <person name="Truncaite L."/>
            <person name="Klausa V."/>
            <person name="Zajanckauskaite A."/>
            <person name="Meskys R."/>
        </authorList>
    </citation>
    <scope>NUCLEOTIDE SEQUENCE [LARGE SCALE GENOMIC DNA]</scope>
</reference>
<dbReference type="RefSeq" id="YP_007007649.1">
    <property type="nucleotide sequence ID" value="NC_019526.1"/>
</dbReference>
<keyword evidence="2" id="KW-1185">Reference proteome</keyword>
<dbReference type="GeneID" id="14013082"/>
<gene>
    <name evidence="1" type="ORF">RaK2_00494</name>
</gene>
<accession>H6X4V1</accession>
<evidence type="ECO:0000313" key="1">
    <source>
        <dbReference type="EMBL" id="AFA44767.1"/>
    </source>
</evidence>
<protein>
    <submittedName>
        <fullName evidence="1">Uncharacterized protein</fullName>
    </submittedName>
</protein>
<sequence>MIYHLTEEQSTEYFNNLEAVLDYHKKIHTDACNILNSWYTFYKLNFNNLPWYMKFGVLSYKKFLASIANDTGLEIRNKMYQYVTPRNMSGWVYKLKINKIQKLTGIDLSTESINLVIHAMHFGLQYDSMYDLYRTLEKIKKYGSIPYTIDEYDLKIFEHVSFLVQHYNIEKYNEA</sequence>
<proteinExistence type="predicted"/>
<evidence type="ECO:0000313" key="2">
    <source>
        <dbReference type="Proteomes" id="UP000007524"/>
    </source>
</evidence>